<gene>
    <name evidence="2" type="ORF">Mal15_47630</name>
</gene>
<dbReference type="AlphaFoldDB" id="A0A5B9MHD2"/>
<dbReference type="EMBL" id="CP036264">
    <property type="protein sequence ID" value="QEG00692.1"/>
    <property type="molecule type" value="Genomic_DNA"/>
</dbReference>
<protein>
    <submittedName>
        <fullName evidence="2">Uncharacterized protein</fullName>
    </submittedName>
</protein>
<name>A0A5B9MHD2_9BACT</name>
<keyword evidence="3" id="KW-1185">Reference proteome</keyword>
<dbReference type="KEGG" id="smam:Mal15_47630"/>
<evidence type="ECO:0000313" key="2">
    <source>
        <dbReference type="EMBL" id="QEG00692.1"/>
    </source>
</evidence>
<accession>A0A5B9MHD2</accession>
<evidence type="ECO:0000256" key="1">
    <source>
        <dbReference type="SAM" id="MobiDB-lite"/>
    </source>
</evidence>
<evidence type="ECO:0000313" key="3">
    <source>
        <dbReference type="Proteomes" id="UP000321353"/>
    </source>
</evidence>
<dbReference type="Proteomes" id="UP000321353">
    <property type="component" value="Chromosome"/>
</dbReference>
<proteinExistence type="predicted"/>
<sequence>MGRGQYGGRANAIGGGGLDPQINGASAGMGDPMTASGVADLPCRENRANRSATAGCVHRRSVPRCDEIDN</sequence>
<reference evidence="2 3" key="1">
    <citation type="submission" date="2019-02" db="EMBL/GenBank/DDBJ databases">
        <title>Planctomycetal bacteria perform biofilm scaping via a novel small molecule.</title>
        <authorList>
            <person name="Jeske O."/>
            <person name="Boedeker C."/>
            <person name="Wiegand S."/>
            <person name="Breitling P."/>
            <person name="Kallscheuer N."/>
            <person name="Jogler M."/>
            <person name="Rohde M."/>
            <person name="Petersen J."/>
            <person name="Medema M.H."/>
            <person name="Surup F."/>
            <person name="Jogler C."/>
        </authorList>
    </citation>
    <scope>NUCLEOTIDE SEQUENCE [LARGE SCALE GENOMIC DNA]</scope>
    <source>
        <strain evidence="2 3">Mal15</strain>
    </source>
</reference>
<organism evidence="2 3">
    <name type="scientific">Stieleria maiorica</name>
    <dbReference type="NCBI Taxonomy" id="2795974"/>
    <lineage>
        <taxon>Bacteria</taxon>
        <taxon>Pseudomonadati</taxon>
        <taxon>Planctomycetota</taxon>
        <taxon>Planctomycetia</taxon>
        <taxon>Pirellulales</taxon>
        <taxon>Pirellulaceae</taxon>
        <taxon>Stieleria</taxon>
    </lineage>
</organism>
<feature type="region of interest" description="Disordered" evidence="1">
    <location>
        <begin position="1"/>
        <end position="38"/>
    </location>
</feature>
<feature type="compositionally biased region" description="Gly residues" evidence="1">
    <location>
        <begin position="1"/>
        <end position="18"/>
    </location>
</feature>